<protein>
    <submittedName>
        <fullName evidence="1">MoaD/ThiS family protein</fullName>
    </submittedName>
</protein>
<dbReference type="Pfam" id="PF02597">
    <property type="entry name" value="ThiS"/>
    <property type="match status" value="1"/>
</dbReference>
<evidence type="ECO:0000313" key="2">
    <source>
        <dbReference type="Proteomes" id="UP001249020"/>
    </source>
</evidence>
<proteinExistence type="predicted"/>
<accession>A0AAW8R5R5</accession>
<sequence>MATVKFFASVREQLHTSEVAVSIHEMTGETSATVTELVTGMIKDDEKWQLLSAEHLLVAVNQTMSSRDTVIKDSDEIAFFPAVTGG</sequence>
<dbReference type="InterPro" id="IPR012675">
    <property type="entry name" value="Beta-grasp_dom_sf"/>
</dbReference>
<dbReference type="AlphaFoldDB" id="A0AAW8R5R5"/>
<reference evidence="1 2" key="1">
    <citation type="submission" date="2023-09" db="EMBL/GenBank/DDBJ databases">
        <authorList>
            <person name="Rey-Velasco X."/>
        </authorList>
    </citation>
    <scope>NUCLEOTIDE SEQUENCE [LARGE SCALE GENOMIC DNA]</scope>
    <source>
        <strain evidence="1 2">W409</strain>
    </source>
</reference>
<keyword evidence="2" id="KW-1185">Reference proteome</keyword>
<dbReference type="EMBL" id="JAVRIE010000006">
    <property type="protein sequence ID" value="MDT0583799.1"/>
    <property type="molecule type" value="Genomic_DNA"/>
</dbReference>
<comment type="caution">
    <text evidence="1">The sequence shown here is derived from an EMBL/GenBank/DDBJ whole genome shotgun (WGS) entry which is preliminary data.</text>
</comment>
<dbReference type="RefSeq" id="WP_311362562.1">
    <property type="nucleotide sequence ID" value="NZ_JAVRIE010000006.1"/>
</dbReference>
<organism evidence="1 2">
    <name type="scientific">Brumicola blandensis</name>
    <dbReference type="NCBI Taxonomy" id="3075611"/>
    <lineage>
        <taxon>Bacteria</taxon>
        <taxon>Pseudomonadati</taxon>
        <taxon>Pseudomonadota</taxon>
        <taxon>Gammaproteobacteria</taxon>
        <taxon>Alteromonadales</taxon>
        <taxon>Alteromonadaceae</taxon>
        <taxon>Brumicola</taxon>
    </lineage>
</organism>
<evidence type="ECO:0000313" key="1">
    <source>
        <dbReference type="EMBL" id="MDT0583799.1"/>
    </source>
</evidence>
<gene>
    <name evidence="1" type="ORF">RM544_14710</name>
</gene>
<dbReference type="Proteomes" id="UP001249020">
    <property type="component" value="Unassembled WGS sequence"/>
</dbReference>
<dbReference type="SUPFAM" id="SSF54285">
    <property type="entry name" value="MoaD/ThiS"/>
    <property type="match status" value="1"/>
</dbReference>
<dbReference type="InterPro" id="IPR016155">
    <property type="entry name" value="Mopterin_synth/thiamin_S_b"/>
</dbReference>
<dbReference type="Gene3D" id="3.10.20.30">
    <property type="match status" value="1"/>
</dbReference>
<dbReference type="InterPro" id="IPR003749">
    <property type="entry name" value="ThiS/MoaD-like"/>
</dbReference>
<name>A0AAW8R5R5_9ALTE</name>
<dbReference type="CDD" id="cd00754">
    <property type="entry name" value="Ubl_MoaD"/>
    <property type="match status" value="1"/>
</dbReference>